<keyword evidence="2" id="KW-1185">Reference proteome</keyword>
<evidence type="ECO:0000313" key="2">
    <source>
        <dbReference type="Proteomes" id="UP000002026"/>
    </source>
</evidence>
<dbReference type="STRING" id="471855.Shel_05180"/>
<gene>
    <name evidence="1" type="ordered locus">Shel_05180</name>
</gene>
<dbReference type="Proteomes" id="UP000002026">
    <property type="component" value="Chromosome"/>
</dbReference>
<proteinExistence type="predicted"/>
<sequence length="132" mass="15625">MEQRKEYNDLWMILQHMDKAEVDLLPDRYLAFVEKAMVPGWKSDIDPDIPIDHQPISSKTRDVLACLNLTYWAKSPQERREFAERLNANERAYAGKEPGPMTEEEYQDLLEVFDDWNDMFGPIPFWSESRGR</sequence>
<protein>
    <submittedName>
        <fullName evidence="1">Uncharacterized protein</fullName>
    </submittedName>
</protein>
<dbReference type="HOGENOM" id="CLU_1915708_0_0_11"/>
<organism evidence="1 2">
    <name type="scientific">Slackia heliotrinireducens (strain ATCC 29202 / DSM 20476 / NCTC 11029 / RHS 1)</name>
    <name type="common">Peptococcus heliotrinreducens</name>
    <dbReference type="NCBI Taxonomy" id="471855"/>
    <lineage>
        <taxon>Bacteria</taxon>
        <taxon>Bacillati</taxon>
        <taxon>Actinomycetota</taxon>
        <taxon>Coriobacteriia</taxon>
        <taxon>Eggerthellales</taxon>
        <taxon>Eggerthellaceae</taxon>
        <taxon>Slackia</taxon>
    </lineage>
</organism>
<accession>C7N356</accession>
<dbReference type="KEGG" id="shi:Shel_05180"/>
<name>C7N356_SLAHD</name>
<reference evidence="1 2" key="1">
    <citation type="journal article" date="2009" name="Stand. Genomic Sci.">
        <title>Complete genome sequence of Slackia heliotrinireducens type strain (RHS 1).</title>
        <authorList>
            <person name="Pukall R."/>
            <person name="Lapidus A."/>
            <person name="Nolan M."/>
            <person name="Copeland A."/>
            <person name="Glavina Del Rio T."/>
            <person name="Lucas S."/>
            <person name="Chen F."/>
            <person name="Tice H."/>
            <person name="Cheng J.F."/>
            <person name="Chertkov O."/>
            <person name="Bruce D."/>
            <person name="Goodwin L."/>
            <person name="Kuske C."/>
            <person name="Brettin T."/>
            <person name="Detter J.C."/>
            <person name="Han C."/>
            <person name="Pitluck S."/>
            <person name="Pati A."/>
            <person name="Mavrommatis K."/>
            <person name="Ivanova N."/>
            <person name="Ovchinnikova G."/>
            <person name="Chen A."/>
            <person name="Palaniappan K."/>
            <person name="Schneider S."/>
            <person name="Rohde M."/>
            <person name="Chain P."/>
            <person name="D'haeseleer P."/>
            <person name="Goker M."/>
            <person name="Bristow J."/>
            <person name="Eisen J.A."/>
            <person name="Markowitz V."/>
            <person name="Kyrpides N.C."/>
            <person name="Klenk H.P."/>
            <person name="Hugenholtz P."/>
        </authorList>
    </citation>
    <scope>NUCLEOTIDE SEQUENCE [LARGE SCALE GENOMIC DNA]</scope>
    <source>
        <strain evidence="2">ATCC 29202 / DSM 20476 / NCTC 11029 / RHS 1</strain>
    </source>
</reference>
<evidence type="ECO:0000313" key="1">
    <source>
        <dbReference type="EMBL" id="ACV21577.1"/>
    </source>
</evidence>
<dbReference type="AlphaFoldDB" id="C7N356"/>
<dbReference type="EMBL" id="CP001684">
    <property type="protein sequence ID" value="ACV21577.1"/>
    <property type="molecule type" value="Genomic_DNA"/>
</dbReference>
<dbReference type="RefSeq" id="WP_012797682.1">
    <property type="nucleotide sequence ID" value="NC_013165.1"/>
</dbReference>